<feature type="region of interest" description="Disordered" evidence="1">
    <location>
        <begin position="161"/>
        <end position="215"/>
    </location>
</feature>
<gene>
    <name evidence="2" type="ORF">V5E97_22620</name>
</gene>
<feature type="compositionally biased region" description="Basic and acidic residues" evidence="1">
    <location>
        <begin position="206"/>
        <end position="215"/>
    </location>
</feature>
<proteinExistence type="predicted"/>
<evidence type="ECO:0000313" key="2">
    <source>
        <dbReference type="EMBL" id="XBH01143.1"/>
    </source>
</evidence>
<accession>A0AAU7C7Q0</accession>
<organism evidence="2">
    <name type="scientific">Singulisphaera sp. Ch08</name>
    <dbReference type="NCBI Taxonomy" id="3120278"/>
    <lineage>
        <taxon>Bacteria</taxon>
        <taxon>Pseudomonadati</taxon>
        <taxon>Planctomycetota</taxon>
        <taxon>Planctomycetia</taxon>
        <taxon>Isosphaerales</taxon>
        <taxon>Isosphaeraceae</taxon>
        <taxon>Singulisphaera</taxon>
    </lineage>
</organism>
<sequence length="215" mass="24224">MSNQAAVHSIEALKDLRVALALFSEDALSALGAVEMEARRTVQWLQHDRRMYWQDQIKRRREQVASAQAELFRRQLAKRPDSSPSCSEQKELLRRAEASLHEAEMRSAMVKKWDTALQQAVFEYHGSIRRIKDLSSGDVPRAMLKLERMVDALEAYLRVAPPSGRGEASPLESIANTILDEEPEPEPEPESVPKAEQPDPIPTPAAERDEGKLSC</sequence>
<reference evidence="2" key="1">
    <citation type="submission" date="2024-05" db="EMBL/GenBank/DDBJ databases">
        <title>Planctomycetes of the genus Singulisphaera possess chitinolytic capabilities.</title>
        <authorList>
            <person name="Ivanova A."/>
        </authorList>
    </citation>
    <scope>NUCLEOTIDE SEQUENCE</scope>
    <source>
        <strain evidence="2">Ch08T</strain>
    </source>
</reference>
<dbReference type="AlphaFoldDB" id="A0AAU7C7Q0"/>
<dbReference type="EMBL" id="CP155447">
    <property type="protein sequence ID" value="XBH01143.1"/>
    <property type="molecule type" value="Genomic_DNA"/>
</dbReference>
<evidence type="ECO:0000256" key="1">
    <source>
        <dbReference type="SAM" id="MobiDB-lite"/>
    </source>
</evidence>
<feature type="compositionally biased region" description="Acidic residues" evidence="1">
    <location>
        <begin position="179"/>
        <end position="189"/>
    </location>
</feature>
<dbReference type="RefSeq" id="WP_406693833.1">
    <property type="nucleotide sequence ID" value="NZ_CP155447.1"/>
</dbReference>
<name>A0AAU7C7Q0_9BACT</name>
<protein>
    <submittedName>
        <fullName evidence="2">Uncharacterized protein</fullName>
    </submittedName>
</protein>